<dbReference type="GO" id="GO:0043024">
    <property type="term" value="F:ribosomal small subunit binding"/>
    <property type="evidence" value="ECO:0007669"/>
    <property type="project" value="TreeGrafter"/>
</dbReference>
<dbReference type="Proteomes" id="UP000317332">
    <property type="component" value="Unassembled WGS sequence"/>
</dbReference>
<dbReference type="GO" id="GO:0030490">
    <property type="term" value="P:maturation of SSU-rRNA"/>
    <property type="evidence" value="ECO:0007669"/>
    <property type="project" value="UniProtKB-UniRule"/>
</dbReference>
<evidence type="ECO:0000313" key="4">
    <source>
        <dbReference type="EMBL" id="TPV34903.1"/>
    </source>
</evidence>
<comment type="subunit">
    <text evidence="2">Monomer. Binds 30S ribosomal subunits, but not 50S ribosomal subunits or 70S ribosomes.</text>
</comment>
<dbReference type="InterPro" id="IPR023799">
    <property type="entry name" value="RbfA_dom_sf"/>
</dbReference>
<dbReference type="GO" id="GO:0005829">
    <property type="term" value="C:cytosol"/>
    <property type="evidence" value="ECO:0007669"/>
    <property type="project" value="TreeGrafter"/>
</dbReference>
<dbReference type="PANTHER" id="PTHR33515:SF1">
    <property type="entry name" value="RIBOSOME-BINDING FACTOR A, CHLOROPLASTIC-RELATED"/>
    <property type="match status" value="1"/>
</dbReference>
<keyword evidence="2" id="KW-0963">Cytoplasm</keyword>
<dbReference type="NCBIfam" id="TIGR00082">
    <property type="entry name" value="rbfA"/>
    <property type="match status" value="1"/>
</dbReference>
<dbReference type="HAMAP" id="MF_00003">
    <property type="entry name" value="RbfA"/>
    <property type="match status" value="1"/>
</dbReference>
<comment type="similarity">
    <text evidence="2">Belongs to the RbfA family.</text>
</comment>
<dbReference type="EMBL" id="VHIQ01000002">
    <property type="protein sequence ID" value="TPV34903.1"/>
    <property type="molecule type" value="Genomic_DNA"/>
</dbReference>
<dbReference type="InterPro" id="IPR000238">
    <property type="entry name" value="RbfA"/>
</dbReference>
<evidence type="ECO:0000256" key="2">
    <source>
        <dbReference type="HAMAP-Rule" id="MF_00003"/>
    </source>
</evidence>
<name>A0A506PM00_9FLAO</name>
<gene>
    <name evidence="2 4" type="primary">rbfA</name>
    <name evidence="4" type="ORF">FJ651_05065</name>
</gene>
<dbReference type="PANTHER" id="PTHR33515">
    <property type="entry name" value="RIBOSOME-BINDING FACTOR A, CHLOROPLASTIC-RELATED"/>
    <property type="match status" value="1"/>
</dbReference>
<sequence>MESNRQKKIAGILQQDLAEVLQAELNAGGVKGIIISVSKIKVTSDLSIAKAYLSIFPNDKAKGLIEEIRTKTPLIKHELAQRTRHQLRRMPQLEFFIDDSLEYMDRIDRSLKGEDNPIKNPNLLDKRKKS</sequence>
<proteinExistence type="inferred from homology"/>
<feature type="region of interest" description="Disordered" evidence="3">
    <location>
        <begin position="111"/>
        <end position="130"/>
    </location>
</feature>
<dbReference type="Pfam" id="PF02033">
    <property type="entry name" value="RBFA"/>
    <property type="match status" value="1"/>
</dbReference>
<dbReference type="AlphaFoldDB" id="A0A506PM00"/>
<accession>A0A506PM00</accession>
<reference evidence="4 5" key="1">
    <citation type="submission" date="2019-06" db="EMBL/GenBank/DDBJ databases">
        <title>Flavobacteriaceae Paucihalobacterium erythroidium CWB-1, complete genome.</title>
        <authorList>
            <person name="Wu S."/>
        </authorList>
    </citation>
    <scope>NUCLEOTIDE SEQUENCE [LARGE SCALE GENOMIC DNA]</scope>
    <source>
        <strain evidence="4 5">CWB-1</strain>
    </source>
</reference>
<protein>
    <recommendedName>
        <fullName evidence="2">Ribosome-binding factor A</fullName>
    </recommendedName>
</protein>
<organism evidence="4 5">
    <name type="scientific">Paucihalobacter ruber</name>
    <dbReference type="NCBI Taxonomy" id="2567861"/>
    <lineage>
        <taxon>Bacteria</taxon>
        <taxon>Pseudomonadati</taxon>
        <taxon>Bacteroidota</taxon>
        <taxon>Flavobacteriia</taxon>
        <taxon>Flavobacteriales</taxon>
        <taxon>Flavobacteriaceae</taxon>
        <taxon>Paucihalobacter</taxon>
    </lineage>
</organism>
<evidence type="ECO:0000313" key="5">
    <source>
        <dbReference type="Proteomes" id="UP000317332"/>
    </source>
</evidence>
<dbReference type="SUPFAM" id="SSF89919">
    <property type="entry name" value="Ribosome-binding factor A, RbfA"/>
    <property type="match status" value="1"/>
</dbReference>
<evidence type="ECO:0000256" key="1">
    <source>
        <dbReference type="ARBA" id="ARBA00022517"/>
    </source>
</evidence>
<dbReference type="OrthoDB" id="9811910at2"/>
<comment type="function">
    <text evidence="2">One of several proteins that assist in the late maturation steps of the functional core of the 30S ribosomal subunit. Associates with free 30S ribosomal subunits (but not with 30S subunits that are part of 70S ribosomes or polysomes). Required for efficient processing of 16S rRNA. May interact with the 5'-terminal helix region of 16S rRNA.</text>
</comment>
<comment type="subcellular location">
    <subcellularLocation>
        <location evidence="2">Cytoplasm</location>
    </subcellularLocation>
</comment>
<evidence type="ECO:0000256" key="3">
    <source>
        <dbReference type="SAM" id="MobiDB-lite"/>
    </source>
</evidence>
<keyword evidence="1 2" id="KW-0690">Ribosome biogenesis</keyword>
<comment type="caution">
    <text evidence="4">The sequence shown here is derived from an EMBL/GenBank/DDBJ whole genome shotgun (WGS) entry which is preliminary data.</text>
</comment>
<dbReference type="Gene3D" id="3.30.300.20">
    <property type="match status" value="1"/>
</dbReference>
<dbReference type="InterPro" id="IPR015946">
    <property type="entry name" value="KH_dom-like_a/b"/>
</dbReference>
<dbReference type="RefSeq" id="WP_140989338.1">
    <property type="nucleotide sequence ID" value="NZ_VHIQ01000002.1"/>
</dbReference>
<keyword evidence="5" id="KW-1185">Reference proteome</keyword>